<evidence type="ECO:0000256" key="2">
    <source>
        <dbReference type="ARBA" id="ARBA00023015"/>
    </source>
</evidence>
<gene>
    <name evidence="8" type="ORF">MRAB57_4042</name>
</gene>
<dbReference type="EMBL" id="FUFA01000005">
    <property type="protein sequence ID" value="SPM36202.1"/>
    <property type="molecule type" value="Genomic_DNA"/>
</dbReference>
<dbReference type="InterPro" id="IPR039425">
    <property type="entry name" value="RNA_pol_sigma-70-like"/>
</dbReference>
<evidence type="ECO:0000256" key="1">
    <source>
        <dbReference type="ARBA" id="ARBA00010641"/>
    </source>
</evidence>
<dbReference type="CDD" id="cd06171">
    <property type="entry name" value="Sigma70_r4"/>
    <property type="match status" value="1"/>
</dbReference>
<evidence type="ECO:0000259" key="7">
    <source>
        <dbReference type="Pfam" id="PF08281"/>
    </source>
</evidence>
<sequence length="306" mass="34730">VRTVERGNENDAELAISFEREALPLLDPLYRGALALTGDRLAAEDLLEEAMMNAHRQFGSLPDGTNLRASLYRLMTNAYVGSLRAQHRRLSEGRNDTTNDWHPARARERASTRLSSAEVEALKALPAAVFTEALQALRQDTRMVVYYADIEGFSYAEIAHITNRSVSAVMSLLYRGRDHLRHVLLASCREQEACEFAEDTSNNVARVRRRKSKRAMLQRLSEDGTCAGQLDWFDREIVRYVLLWGPHGGGRDEDVYPAFGMTVEQLVDRFHRIIATFAPRLDRLAKSDRELLDKARRLPSIFGQAR</sequence>
<dbReference type="InterPro" id="IPR013324">
    <property type="entry name" value="RNA_pol_sigma_r3/r4-like"/>
</dbReference>
<dbReference type="GO" id="GO:0016987">
    <property type="term" value="F:sigma factor activity"/>
    <property type="evidence" value="ECO:0007669"/>
    <property type="project" value="UniProtKB-KW"/>
</dbReference>
<dbReference type="InterPro" id="IPR014284">
    <property type="entry name" value="RNA_pol_sigma-70_dom"/>
</dbReference>
<evidence type="ECO:0000313" key="9">
    <source>
        <dbReference type="Proteomes" id="UP000240988"/>
    </source>
</evidence>
<dbReference type="PANTHER" id="PTHR43133">
    <property type="entry name" value="RNA POLYMERASE ECF-TYPE SIGMA FACTO"/>
    <property type="match status" value="1"/>
</dbReference>
<dbReference type="InterPro" id="IPR013325">
    <property type="entry name" value="RNA_pol_sigma_r2"/>
</dbReference>
<proteinExistence type="inferred from homology"/>
<dbReference type="GO" id="GO:0003677">
    <property type="term" value="F:DNA binding"/>
    <property type="evidence" value="ECO:0007669"/>
    <property type="project" value="UniProtKB-KW"/>
</dbReference>
<dbReference type="Gene3D" id="1.10.10.10">
    <property type="entry name" value="Winged helix-like DNA-binding domain superfamily/Winged helix DNA-binding domain"/>
    <property type="match status" value="1"/>
</dbReference>
<dbReference type="InterPro" id="IPR007627">
    <property type="entry name" value="RNA_pol_sigma70_r2"/>
</dbReference>
<dbReference type="AlphaFoldDB" id="A0A2U3NXJ5"/>
<dbReference type="Proteomes" id="UP000240988">
    <property type="component" value="Unassembled WGS sequence"/>
</dbReference>
<dbReference type="InterPro" id="IPR013249">
    <property type="entry name" value="RNA_pol_sigma70_r4_t2"/>
</dbReference>
<keyword evidence="4" id="KW-0238">DNA-binding</keyword>
<evidence type="ECO:0000313" key="8">
    <source>
        <dbReference type="EMBL" id="SPM36202.1"/>
    </source>
</evidence>
<dbReference type="Gene3D" id="1.10.1740.10">
    <property type="match status" value="1"/>
</dbReference>
<dbReference type="NCBIfam" id="TIGR02937">
    <property type="entry name" value="sigma70-ECF"/>
    <property type="match status" value="1"/>
</dbReference>
<dbReference type="Pfam" id="PF04542">
    <property type="entry name" value="Sigma70_r2"/>
    <property type="match status" value="1"/>
</dbReference>
<evidence type="ECO:0000259" key="6">
    <source>
        <dbReference type="Pfam" id="PF04542"/>
    </source>
</evidence>
<keyword evidence="9" id="KW-1185">Reference proteome</keyword>
<dbReference type="SUPFAM" id="SSF88946">
    <property type="entry name" value="Sigma2 domain of RNA polymerase sigma factors"/>
    <property type="match status" value="1"/>
</dbReference>
<keyword evidence="2" id="KW-0805">Transcription regulation</keyword>
<dbReference type="InterPro" id="IPR036388">
    <property type="entry name" value="WH-like_DNA-bd_sf"/>
</dbReference>
<protein>
    <submittedName>
        <fullName evidence="8">Mycobacterium rhizamassiliense ORFan</fullName>
    </submittedName>
</protein>
<evidence type="ECO:0000256" key="4">
    <source>
        <dbReference type="ARBA" id="ARBA00023125"/>
    </source>
</evidence>
<dbReference type="Pfam" id="PF08281">
    <property type="entry name" value="Sigma70_r4_2"/>
    <property type="match status" value="1"/>
</dbReference>
<reference evidence="8 9" key="1">
    <citation type="submission" date="2017-01" db="EMBL/GenBank/DDBJ databases">
        <authorList>
            <consortium name="Urmite Genomes"/>
        </authorList>
    </citation>
    <scope>NUCLEOTIDE SEQUENCE [LARGE SCALE GENOMIC DNA]</scope>
    <source>
        <strain evidence="8 9">AB57</strain>
    </source>
</reference>
<dbReference type="STRING" id="1841860.GCA_900157375_04045"/>
<feature type="non-terminal residue" evidence="8">
    <location>
        <position position="1"/>
    </location>
</feature>
<dbReference type="PANTHER" id="PTHR43133:SF59">
    <property type="entry name" value="ECF RNA POLYMERASE SIGMA FACTOR SIGR"/>
    <property type="match status" value="1"/>
</dbReference>
<comment type="similarity">
    <text evidence="1">Belongs to the sigma-70 factor family. ECF subfamily.</text>
</comment>
<feature type="domain" description="RNA polymerase sigma factor 70 region 4 type 2" evidence="7">
    <location>
        <begin position="130"/>
        <end position="180"/>
    </location>
</feature>
<keyword evidence="3" id="KW-0731">Sigma factor</keyword>
<organism evidence="8 9">
    <name type="scientific">Mycobacterium rhizamassiliense</name>
    <dbReference type="NCBI Taxonomy" id="1841860"/>
    <lineage>
        <taxon>Bacteria</taxon>
        <taxon>Bacillati</taxon>
        <taxon>Actinomycetota</taxon>
        <taxon>Actinomycetes</taxon>
        <taxon>Mycobacteriales</taxon>
        <taxon>Mycobacteriaceae</taxon>
        <taxon>Mycobacterium</taxon>
    </lineage>
</organism>
<keyword evidence="5" id="KW-0804">Transcription</keyword>
<feature type="domain" description="RNA polymerase sigma-70 region 2" evidence="6">
    <location>
        <begin position="26"/>
        <end position="88"/>
    </location>
</feature>
<dbReference type="SUPFAM" id="SSF88659">
    <property type="entry name" value="Sigma3 and sigma4 domains of RNA polymerase sigma factors"/>
    <property type="match status" value="1"/>
</dbReference>
<name>A0A2U3NXJ5_9MYCO</name>
<dbReference type="GO" id="GO:0006352">
    <property type="term" value="P:DNA-templated transcription initiation"/>
    <property type="evidence" value="ECO:0007669"/>
    <property type="project" value="InterPro"/>
</dbReference>
<accession>A0A2U3NXJ5</accession>
<evidence type="ECO:0000256" key="5">
    <source>
        <dbReference type="ARBA" id="ARBA00023163"/>
    </source>
</evidence>
<evidence type="ECO:0000256" key="3">
    <source>
        <dbReference type="ARBA" id="ARBA00023082"/>
    </source>
</evidence>